<dbReference type="CDD" id="cd16261">
    <property type="entry name" value="EF2_snRNP_III"/>
    <property type="match status" value="1"/>
</dbReference>
<dbReference type="FunFam" id="3.90.1430.10:FF:000003">
    <property type="entry name" value="Elongation factor 2"/>
    <property type="match status" value="1"/>
</dbReference>
<protein>
    <submittedName>
        <fullName evidence="8">Translation elongation factor 2</fullName>
    </submittedName>
</protein>
<evidence type="ECO:0000259" key="7">
    <source>
        <dbReference type="PROSITE" id="PS51722"/>
    </source>
</evidence>
<feature type="non-terminal residue" evidence="8">
    <location>
        <position position="764"/>
    </location>
</feature>
<evidence type="ECO:0000256" key="3">
    <source>
        <dbReference type="ARBA" id="ARBA00022741"/>
    </source>
</evidence>
<dbReference type="Pfam" id="PF03764">
    <property type="entry name" value="EFG_IV"/>
    <property type="match status" value="1"/>
</dbReference>
<dbReference type="PANTHER" id="PTHR42908:SF10">
    <property type="entry name" value="EUKARYOTIC TRANSLATION ELONGATION FACTOR 2"/>
    <property type="match status" value="1"/>
</dbReference>
<keyword evidence="2" id="KW-0963">Cytoplasm</keyword>
<dbReference type="GO" id="GO:0043022">
    <property type="term" value="F:ribosome binding"/>
    <property type="evidence" value="ECO:0007669"/>
    <property type="project" value="TreeGrafter"/>
</dbReference>
<dbReference type="InterPro" id="IPR027417">
    <property type="entry name" value="P-loop_NTPase"/>
</dbReference>
<evidence type="ECO:0000256" key="2">
    <source>
        <dbReference type="ARBA" id="ARBA00022490"/>
    </source>
</evidence>
<dbReference type="Gene3D" id="3.30.70.240">
    <property type="match status" value="1"/>
</dbReference>
<keyword evidence="6" id="KW-0342">GTP-binding</keyword>
<dbReference type="PROSITE" id="PS51722">
    <property type="entry name" value="G_TR_2"/>
    <property type="match status" value="1"/>
</dbReference>
<dbReference type="GO" id="GO:1990904">
    <property type="term" value="C:ribonucleoprotein complex"/>
    <property type="evidence" value="ECO:0007669"/>
    <property type="project" value="TreeGrafter"/>
</dbReference>
<dbReference type="CDD" id="cd01885">
    <property type="entry name" value="EF2"/>
    <property type="match status" value="1"/>
</dbReference>
<dbReference type="Pfam" id="PF00009">
    <property type="entry name" value="GTP_EFTU"/>
    <property type="match status" value="1"/>
</dbReference>
<name>F8WPE0_9EUKA</name>
<evidence type="ECO:0000256" key="5">
    <source>
        <dbReference type="ARBA" id="ARBA00022917"/>
    </source>
</evidence>
<dbReference type="FunFam" id="3.40.50.300:FF:000058">
    <property type="entry name" value="Translation elongation factor 2"/>
    <property type="match status" value="1"/>
</dbReference>
<dbReference type="AlphaFoldDB" id="F8WPE0"/>
<sequence>HGKSTLTDSLIAKAGIISVGAAGNTRFTDTRQDEKDRCITSKSTGVSLFYEYSAEEGKEKEGFLINLIDSPGHVDFSAEVTSALRVTDGALVVVDCCEGVCVQTETVLRQALAERVIPVLMLNKVDRVILELKLSAEDIYKTFRRTIGSVNALIATYQPEIPGIDDLQVDPLDGTVAFGAGLHGWGFTLGHFASMYASKYGSTRDKWVKNLWGNRFFNTKKGVWTNKEYSKDGGTHNVRGFCMYIMQPILDLFEAIQTEKRKTWKKMLKTLGVKLTAEEKEWQGKKLLKRIMQKFLPAADALLEMMILRLPSPTRAQGYRVDTLYTGPKDDEAYNAIKACDPAGPLMLYVSKMVPTTDRSRFFAFGRVFSGTVSTGQKVRILGPDFKQGKKTDLFIKSVQRTVLMMGNKVEQIDDCHAGNTVGLVGIDQFIIKSGTLTTIASAHTIKAMAFSVSPVVQVAVEAKNPRDLPKLMEGLKRLDKSDPCVLCFTTKGTNQHIVAGVGELHLEICLKDLRDDFCGGIEIITSPPIVNYQETITEPTPRTVMGKSANKHNRLTFEAEPMCEELVKAIETEEICKDQEAKARARVLADKFGWDVNEARKIWYWGPEGFKTGKNVLLEATRGVQYLNEIKDHINRGFQAICEAGPLAGEELVGAVFKLKDATLHSDAIHRGLGQIMPAARKAMIAACLLSKPMLLEPIYKVEIQTPQDAIGGIRGTLARRRGHVYSEESQEGNPLVQVGAYLPVAESFGFDSALRAATSGQA</sequence>
<dbReference type="SUPFAM" id="SSF50447">
    <property type="entry name" value="Translation proteins"/>
    <property type="match status" value="1"/>
</dbReference>
<dbReference type="SMART" id="SM00838">
    <property type="entry name" value="EFG_C"/>
    <property type="match status" value="1"/>
</dbReference>
<dbReference type="SUPFAM" id="SSF54211">
    <property type="entry name" value="Ribosomal protein S5 domain 2-like"/>
    <property type="match status" value="1"/>
</dbReference>
<dbReference type="PANTHER" id="PTHR42908">
    <property type="entry name" value="TRANSLATION ELONGATION FACTOR-RELATED"/>
    <property type="match status" value="1"/>
</dbReference>
<dbReference type="InterPro" id="IPR005517">
    <property type="entry name" value="Transl_elong_EFG/EF2_IV"/>
</dbReference>
<evidence type="ECO:0000256" key="6">
    <source>
        <dbReference type="ARBA" id="ARBA00023134"/>
    </source>
</evidence>
<dbReference type="InterPro" id="IPR004161">
    <property type="entry name" value="EFTu-like_2"/>
</dbReference>
<proteinExistence type="predicted"/>
<dbReference type="FunFam" id="2.40.30.10:FF:000010">
    <property type="entry name" value="Translation elongation factor 2"/>
    <property type="match status" value="1"/>
</dbReference>
<dbReference type="InterPro" id="IPR014721">
    <property type="entry name" value="Ribsml_uS5_D2-typ_fold_subgr"/>
</dbReference>
<accession>F8WPE0</accession>
<dbReference type="Gene3D" id="3.30.230.10">
    <property type="match status" value="1"/>
</dbReference>
<evidence type="ECO:0000313" key="8">
    <source>
        <dbReference type="EMBL" id="BAK52299.1"/>
    </source>
</evidence>
<evidence type="ECO:0000256" key="4">
    <source>
        <dbReference type="ARBA" id="ARBA00022768"/>
    </source>
</evidence>
<dbReference type="Gene3D" id="2.40.30.10">
    <property type="entry name" value="Translation factors"/>
    <property type="match status" value="1"/>
</dbReference>
<dbReference type="Gene3D" id="3.40.50.300">
    <property type="entry name" value="P-loop containing nucleotide triphosphate hydrolases"/>
    <property type="match status" value="1"/>
</dbReference>
<dbReference type="InterPro" id="IPR009000">
    <property type="entry name" value="Transl_B-barrel_sf"/>
</dbReference>
<dbReference type="Pfam" id="PF14492">
    <property type="entry name" value="EFG_III"/>
    <property type="match status" value="1"/>
</dbReference>
<dbReference type="InterPro" id="IPR000795">
    <property type="entry name" value="T_Tr_GTP-bd_dom"/>
</dbReference>
<dbReference type="SMART" id="SM00889">
    <property type="entry name" value="EFG_IV"/>
    <property type="match status" value="1"/>
</dbReference>
<dbReference type="Gene3D" id="3.30.70.870">
    <property type="entry name" value="Elongation Factor G (Translational Gtpase), domain 3"/>
    <property type="match status" value="1"/>
</dbReference>
<dbReference type="Pfam" id="PF00679">
    <property type="entry name" value="EFG_C"/>
    <property type="match status" value="1"/>
</dbReference>
<dbReference type="Pfam" id="PF03144">
    <property type="entry name" value="GTP_EFTU_D2"/>
    <property type="match status" value="1"/>
</dbReference>
<dbReference type="InterPro" id="IPR005225">
    <property type="entry name" value="Small_GTP-bd"/>
</dbReference>
<keyword evidence="4 8" id="KW-0251">Elongation factor</keyword>
<dbReference type="InterPro" id="IPR000640">
    <property type="entry name" value="EFG_V-like"/>
</dbReference>
<dbReference type="InterPro" id="IPR035647">
    <property type="entry name" value="EFG_III/V"/>
</dbReference>
<dbReference type="GO" id="GO:0003924">
    <property type="term" value="F:GTPase activity"/>
    <property type="evidence" value="ECO:0007669"/>
    <property type="project" value="InterPro"/>
</dbReference>
<feature type="domain" description="Tr-type G" evidence="7">
    <location>
        <begin position="1"/>
        <end position="314"/>
    </location>
</feature>
<dbReference type="GO" id="GO:0005829">
    <property type="term" value="C:cytosol"/>
    <property type="evidence" value="ECO:0007669"/>
    <property type="project" value="TreeGrafter"/>
</dbReference>
<organism evidence="8">
    <name type="scientific">Dysnectes brevis</name>
    <dbReference type="NCBI Taxonomy" id="391066"/>
    <lineage>
        <taxon>Eukaryota</taxon>
        <taxon>Metamonada</taxon>
        <taxon>Carpediemonas-like organisms</taxon>
        <taxon>Dysnectes</taxon>
    </lineage>
</organism>
<dbReference type="Gene3D" id="3.90.1430.10">
    <property type="entry name" value="Yeast translation eEF2 (G' domain)"/>
    <property type="match status" value="1"/>
</dbReference>
<evidence type="ECO:0000256" key="1">
    <source>
        <dbReference type="ARBA" id="ARBA00004496"/>
    </source>
</evidence>
<dbReference type="CDD" id="cd04096">
    <property type="entry name" value="eEF2_snRNP_like_C"/>
    <property type="match status" value="1"/>
</dbReference>
<dbReference type="FunFam" id="3.30.230.10:FF:000112">
    <property type="entry name" value="Eukaryotic translation elongation factor 2"/>
    <property type="match status" value="1"/>
</dbReference>
<keyword evidence="5" id="KW-0648">Protein biosynthesis</keyword>
<feature type="non-terminal residue" evidence="8">
    <location>
        <position position="1"/>
    </location>
</feature>
<reference evidence="8" key="1">
    <citation type="journal article" date="2012" name="Protist">
        <title>Multigene phylogenies of diverse Carpediemonas-like organisms identify the closest relatives of 'amitochondriate' diplomonads and retortamonads.</title>
        <authorList>
            <person name="Takishita K."/>
            <person name="Kolisko M."/>
            <person name="Komatsuzaki H."/>
            <person name="Yabuki A."/>
            <person name="Inagaki Y."/>
            <person name="Cepicka I."/>
            <person name="Smejkalova P."/>
            <person name="Silberman J.D."/>
            <person name="Hashimoto T."/>
            <person name="Roger A.J."/>
            <person name="Simpson A.G.B."/>
        </authorList>
    </citation>
    <scope>NUCLEOTIDE SEQUENCE</scope>
    <source>
        <strain evidence="8">NY0165</strain>
    </source>
</reference>
<comment type="subcellular location">
    <subcellularLocation>
        <location evidence="1">Cytoplasm</location>
    </subcellularLocation>
</comment>
<keyword evidence="3" id="KW-0547">Nucleotide-binding</keyword>
<dbReference type="InterPro" id="IPR020568">
    <property type="entry name" value="Ribosomal_Su5_D2-typ_SF"/>
</dbReference>
<dbReference type="CDD" id="cd01681">
    <property type="entry name" value="aeEF2_snRNP_like_IV"/>
    <property type="match status" value="1"/>
</dbReference>
<dbReference type="NCBIfam" id="TIGR00231">
    <property type="entry name" value="small_GTP"/>
    <property type="match status" value="1"/>
</dbReference>
<dbReference type="GO" id="GO:0005525">
    <property type="term" value="F:GTP binding"/>
    <property type="evidence" value="ECO:0007669"/>
    <property type="project" value="UniProtKB-KW"/>
</dbReference>
<dbReference type="GO" id="GO:0003746">
    <property type="term" value="F:translation elongation factor activity"/>
    <property type="evidence" value="ECO:0007669"/>
    <property type="project" value="UniProtKB-KW"/>
</dbReference>
<dbReference type="SUPFAM" id="SSF52540">
    <property type="entry name" value="P-loop containing nucleoside triphosphate hydrolases"/>
    <property type="match status" value="1"/>
</dbReference>
<dbReference type="FunFam" id="3.30.70.870:FF:000002">
    <property type="entry name" value="Translation elongation factor 2"/>
    <property type="match status" value="1"/>
</dbReference>
<dbReference type="EMBL" id="AB600284">
    <property type="protein sequence ID" value="BAK52299.1"/>
    <property type="molecule type" value="Genomic_DNA"/>
</dbReference>
<dbReference type="InterPro" id="IPR041095">
    <property type="entry name" value="EFG_II"/>
</dbReference>
<dbReference type="SUPFAM" id="SSF54980">
    <property type="entry name" value="EF-G C-terminal domain-like"/>
    <property type="match status" value="2"/>
</dbReference>